<dbReference type="PANTHER" id="PTHR31001:SF50">
    <property type="entry name" value="ZN(II)2CYS6 TRANSCRIPTION FACTOR (EUROFUNG)"/>
    <property type="match status" value="1"/>
</dbReference>
<evidence type="ECO:0000256" key="1">
    <source>
        <dbReference type="ARBA" id="ARBA00004123"/>
    </source>
</evidence>
<keyword evidence="3" id="KW-0539">Nucleus</keyword>
<evidence type="ECO:0000256" key="3">
    <source>
        <dbReference type="ARBA" id="ARBA00023242"/>
    </source>
</evidence>
<evidence type="ECO:0000313" key="6">
    <source>
        <dbReference type="EMBL" id="TQW01227.1"/>
    </source>
</evidence>
<dbReference type="STRING" id="43265.A0A545VHL9"/>
<keyword evidence="2" id="KW-0479">Metal-binding</keyword>
<comment type="subcellular location">
    <subcellularLocation>
        <location evidence="1">Nucleus</location>
    </subcellularLocation>
</comment>
<feature type="compositionally biased region" description="Polar residues" evidence="4">
    <location>
        <begin position="93"/>
        <end position="115"/>
    </location>
</feature>
<proteinExistence type="predicted"/>
<gene>
    <name evidence="6" type="ORF">IF1G_01158</name>
</gene>
<dbReference type="SMART" id="SM00066">
    <property type="entry name" value="GAL4"/>
    <property type="match status" value="1"/>
</dbReference>
<evidence type="ECO:0000259" key="5">
    <source>
        <dbReference type="PROSITE" id="PS50048"/>
    </source>
</evidence>
<dbReference type="PANTHER" id="PTHR31001">
    <property type="entry name" value="UNCHARACTERIZED TRANSCRIPTIONAL REGULATORY PROTEIN"/>
    <property type="match status" value="1"/>
</dbReference>
<feature type="region of interest" description="Disordered" evidence="4">
    <location>
        <begin position="93"/>
        <end position="138"/>
    </location>
</feature>
<evidence type="ECO:0000256" key="4">
    <source>
        <dbReference type="SAM" id="MobiDB-lite"/>
    </source>
</evidence>
<dbReference type="OrthoDB" id="435881at2759"/>
<evidence type="ECO:0000256" key="2">
    <source>
        <dbReference type="ARBA" id="ARBA00022723"/>
    </source>
</evidence>
<keyword evidence="7" id="KW-1185">Reference proteome</keyword>
<dbReference type="InterPro" id="IPR001138">
    <property type="entry name" value="Zn2Cys6_DnaBD"/>
</dbReference>
<comment type="caution">
    <text evidence="6">The sequence shown here is derived from an EMBL/GenBank/DDBJ whole genome shotgun (WGS) entry which is preliminary data.</text>
</comment>
<dbReference type="InterPro" id="IPR050613">
    <property type="entry name" value="Sec_Metabolite_Reg"/>
</dbReference>
<dbReference type="CDD" id="cd00067">
    <property type="entry name" value="GAL4"/>
    <property type="match status" value="1"/>
</dbReference>
<dbReference type="GO" id="GO:0008270">
    <property type="term" value="F:zinc ion binding"/>
    <property type="evidence" value="ECO:0007669"/>
    <property type="project" value="InterPro"/>
</dbReference>
<reference evidence="6 7" key="1">
    <citation type="journal article" date="2019" name="Appl. Microbiol. Biotechnol.">
        <title>Genome sequence of Isaria javanica and comparative genome analysis insights into family S53 peptidase evolution in fungal entomopathogens.</title>
        <authorList>
            <person name="Lin R."/>
            <person name="Zhang X."/>
            <person name="Xin B."/>
            <person name="Zou M."/>
            <person name="Gao Y."/>
            <person name="Qin F."/>
            <person name="Hu Q."/>
            <person name="Xie B."/>
            <person name="Cheng X."/>
        </authorList>
    </citation>
    <scope>NUCLEOTIDE SEQUENCE [LARGE SCALE GENOMIC DNA]</scope>
    <source>
        <strain evidence="6 7">IJ1G</strain>
    </source>
</reference>
<feature type="compositionally biased region" description="Acidic residues" evidence="4">
    <location>
        <begin position="120"/>
        <end position="133"/>
    </location>
</feature>
<accession>A0A545VHL9</accession>
<dbReference type="PROSITE" id="PS50048">
    <property type="entry name" value="ZN2_CY6_FUNGAL_2"/>
    <property type="match status" value="1"/>
</dbReference>
<feature type="domain" description="Zn(2)-C6 fungal-type" evidence="5">
    <location>
        <begin position="15"/>
        <end position="45"/>
    </location>
</feature>
<protein>
    <submittedName>
        <fullName evidence="6">Fungal specific transcription factor domain-containing protein</fullName>
    </submittedName>
</protein>
<dbReference type="GO" id="GO:0005634">
    <property type="term" value="C:nucleus"/>
    <property type="evidence" value="ECO:0007669"/>
    <property type="project" value="UniProtKB-SubCell"/>
</dbReference>
<evidence type="ECO:0000313" key="7">
    <source>
        <dbReference type="Proteomes" id="UP000315783"/>
    </source>
</evidence>
<dbReference type="EMBL" id="SPUK01000001">
    <property type="protein sequence ID" value="TQW01227.1"/>
    <property type="molecule type" value="Genomic_DNA"/>
</dbReference>
<name>A0A545VHL9_9HYPO</name>
<dbReference type="PROSITE" id="PS00463">
    <property type="entry name" value="ZN2_CY6_FUNGAL_1"/>
    <property type="match status" value="1"/>
</dbReference>
<dbReference type="AlphaFoldDB" id="A0A545VHL9"/>
<sequence length="686" mass="75855">MDSYPSGGDPRRIWSCVACRRRKVKCDRRAPACDACARTGVECHYPVTGRLPSRGRAPPQWSSPHQKQTDLLHRLRRLEAVVTELSAQVDEVNGSSAATAQHSGQLHPTASETVASGTGPEDEEEEGEGETSEDFGRLVTGGHGRVRIARSFWSVFCDEVDHIFQSIQDTSEEAAQADASNTTAPSPCVCHVFGLGGTVTLQSRNDMKASPTQVSFLLQSYKERVDPFVKVLATDTLRQLCDSWRAPPSDLDPAQAALRSSVLFGAVVALSPAETQAAFEQPKRSLLAGMRAYAEQDLARAKYLATGDLTVLQALIVYTSMLPYAGMQDVAGPMAASTVQIAMQNGLHIEGERTRLGDADIRHAMWSQVCFLSSRFQVADAAVSRWPPNTVDTMACIQRLYPGRRDHTLIFIVRCTIWNLSRQMRHVDRTTDAAEADFLVSTAKSAIEDLLHQQQLHNSKVELVEFVRTMSRLFFAKIEHASLAQKWQRRDKAQPFAQSPQSQDTAQDLSDGSMTMLEAIHALNTRPGWAPWRWQLQGLFPWAAMRLVFAHFGGCRWTPQSERAWVLARGVVGGASEEVRMDAAWPSLGGLMGAARAHRQEEMQRIMADAVASADYMRIIEAGQQVFYSEGLASGGELRHEPVDSDKMKTSYEDAREMISQSPPLQEPGWSYGWSDELAAMDGMAW</sequence>
<dbReference type="CDD" id="cd12148">
    <property type="entry name" value="fungal_TF_MHR"/>
    <property type="match status" value="1"/>
</dbReference>
<dbReference type="Proteomes" id="UP000315783">
    <property type="component" value="Unassembled WGS sequence"/>
</dbReference>
<dbReference type="Pfam" id="PF00172">
    <property type="entry name" value="Zn_clus"/>
    <property type="match status" value="1"/>
</dbReference>
<dbReference type="SUPFAM" id="SSF57701">
    <property type="entry name" value="Zn2/Cys6 DNA-binding domain"/>
    <property type="match status" value="1"/>
</dbReference>
<dbReference type="GO" id="GO:0000981">
    <property type="term" value="F:DNA-binding transcription factor activity, RNA polymerase II-specific"/>
    <property type="evidence" value="ECO:0007669"/>
    <property type="project" value="InterPro"/>
</dbReference>
<organism evidence="6 7">
    <name type="scientific">Cordyceps javanica</name>
    <dbReference type="NCBI Taxonomy" id="43265"/>
    <lineage>
        <taxon>Eukaryota</taxon>
        <taxon>Fungi</taxon>
        <taxon>Dikarya</taxon>
        <taxon>Ascomycota</taxon>
        <taxon>Pezizomycotina</taxon>
        <taxon>Sordariomycetes</taxon>
        <taxon>Hypocreomycetidae</taxon>
        <taxon>Hypocreales</taxon>
        <taxon>Cordycipitaceae</taxon>
        <taxon>Cordyceps</taxon>
    </lineage>
</organism>
<dbReference type="InterPro" id="IPR036864">
    <property type="entry name" value="Zn2-C6_fun-type_DNA-bd_sf"/>
</dbReference>
<dbReference type="Gene3D" id="4.10.240.10">
    <property type="entry name" value="Zn(2)-C6 fungal-type DNA-binding domain"/>
    <property type="match status" value="1"/>
</dbReference>